<dbReference type="Gene3D" id="3.40.47.10">
    <property type="match status" value="1"/>
</dbReference>
<dbReference type="Proteomes" id="UP001589683">
    <property type="component" value="Unassembled WGS sequence"/>
</dbReference>
<dbReference type="GO" id="GO:0003988">
    <property type="term" value="F:acetyl-CoA C-acyltransferase activity"/>
    <property type="evidence" value="ECO:0007669"/>
    <property type="project" value="UniProtKB-EC"/>
</dbReference>
<accession>A0ABV5JFZ0</accession>
<evidence type="ECO:0000256" key="4">
    <source>
        <dbReference type="ARBA" id="ARBA00022832"/>
    </source>
</evidence>
<evidence type="ECO:0000259" key="12">
    <source>
        <dbReference type="Pfam" id="PF02803"/>
    </source>
</evidence>
<evidence type="ECO:0000256" key="9">
    <source>
        <dbReference type="ARBA" id="ARBA00024073"/>
    </source>
</evidence>
<comment type="similarity">
    <text evidence="2 10">Belongs to the thiolase-like superfamily. Thiolase family.</text>
</comment>
<evidence type="ECO:0000256" key="7">
    <source>
        <dbReference type="ARBA" id="ARBA00023140"/>
    </source>
</evidence>
<reference evidence="13 14" key="1">
    <citation type="submission" date="2024-09" db="EMBL/GenBank/DDBJ databases">
        <authorList>
            <person name="Sun Q."/>
            <person name="Mori K."/>
        </authorList>
    </citation>
    <scope>NUCLEOTIDE SEQUENCE [LARGE SCALE GENOMIC DNA]</scope>
    <source>
        <strain evidence="13 14">CECT 8726</strain>
    </source>
</reference>
<keyword evidence="5" id="KW-0809">Transit peptide</keyword>
<keyword evidence="7" id="KW-0576">Peroxisome</keyword>
<comment type="caution">
    <text evidence="13">The sequence shown here is derived from an EMBL/GenBank/DDBJ whole genome shotgun (WGS) entry which is preliminary data.</text>
</comment>
<dbReference type="EMBL" id="JBHMEA010000025">
    <property type="protein sequence ID" value="MFB9231698.1"/>
    <property type="molecule type" value="Genomic_DNA"/>
</dbReference>
<keyword evidence="6" id="KW-0443">Lipid metabolism</keyword>
<evidence type="ECO:0000313" key="14">
    <source>
        <dbReference type="Proteomes" id="UP001589683"/>
    </source>
</evidence>
<evidence type="ECO:0000313" key="13">
    <source>
        <dbReference type="EMBL" id="MFB9231698.1"/>
    </source>
</evidence>
<dbReference type="SUPFAM" id="SSF53901">
    <property type="entry name" value="Thiolase-like"/>
    <property type="match status" value="2"/>
</dbReference>
<name>A0ABV5JFZ0_9RHOB</name>
<evidence type="ECO:0000256" key="2">
    <source>
        <dbReference type="ARBA" id="ARBA00010982"/>
    </source>
</evidence>
<keyword evidence="3 10" id="KW-0808">Transferase</keyword>
<organism evidence="13 14">
    <name type="scientific">Pseudohalocynthiibacter aestuariivivens</name>
    <dbReference type="NCBI Taxonomy" id="1591409"/>
    <lineage>
        <taxon>Bacteria</taxon>
        <taxon>Pseudomonadati</taxon>
        <taxon>Pseudomonadota</taxon>
        <taxon>Alphaproteobacteria</taxon>
        <taxon>Rhodobacterales</taxon>
        <taxon>Paracoccaceae</taxon>
        <taxon>Pseudohalocynthiibacter</taxon>
    </lineage>
</organism>
<dbReference type="RefSeq" id="WP_213890964.1">
    <property type="nucleotide sequence ID" value="NZ_JAGFNU010000017.1"/>
</dbReference>
<evidence type="ECO:0000259" key="11">
    <source>
        <dbReference type="Pfam" id="PF00108"/>
    </source>
</evidence>
<dbReference type="InterPro" id="IPR020617">
    <property type="entry name" value="Thiolase_C"/>
</dbReference>
<evidence type="ECO:0000256" key="8">
    <source>
        <dbReference type="ARBA" id="ARBA00023315"/>
    </source>
</evidence>
<protein>
    <recommendedName>
        <fullName evidence="9">acetyl-CoA C-acyltransferase</fullName>
        <ecNumber evidence="9">2.3.1.16</ecNumber>
    </recommendedName>
</protein>
<dbReference type="NCBIfam" id="TIGR01930">
    <property type="entry name" value="AcCoA-C-Actrans"/>
    <property type="match status" value="1"/>
</dbReference>
<dbReference type="InterPro" id="IPR050215">
    <property type="entry name" value="Thiolase-like_sf_Thiolase"/>
</dbReference>
<feature type="domain" description="Thiolase C-terminal" evidence="12">
    <location>
        <begin position="269"/>
        <end position="389"/>
    </location>
</feature>
<dbReference type="InterPro" id="IPR020616">
    <property type="entry name" value="Thiolase_N"/>
</dbReference>
<keyword evidence="4" id="KW-0276">Fatty acid metabolism</keyword>
<evidence type="ECO:0000256" key="10">
    <source>
        <dbReference type="RuleBase" id="RU003557"/>
    </source>
</evidence>
<sequence length="392" mass="41688">MREAVIVSTARTPLGKAYRGAFNNTQGPVLAAHAIRAAVTRAWLEGGEIEDFTMGCALTQGTTGINAARHAVFAAGLPDTIAAATIDRQCASGLSAIATAAHQVMHEGVDVTLAGGVDSISLVQNDKWNGHRYKIRSVADNYYIPMLETAEVVAKRYDISREAQDEYALSSQQRTAKAQATGLFDNEIIPVKTMKSVKDNATGETCEEPVMLSADECNRPGTTLEALQGLAPVMGEDHCVTAGNASQMSDGASACVIMSSNEAAQRNLEPLGIFRGMAVAGCAPEEMGIGPVLAIPRLLERHALKVQDIDLWEINEAFASQLLYCREKLEIDPDRLNVNGGAISIGHPYGMSGARMTGHVLLEGKRRNAKLAVVSMCVGWGMGAAALFEVLC</sequence>
<feature type="domain" description="Thiolase N-terminal" evidence="11">
    <location>
        <begin position="5"/>
        <end position="260"/>
    </location>
</feature>
<dbReference type="PIRSF" id="PIRSF000429">
    <property type="entry name" value="Ac-CoA_Ac_transf"/>
    <property type="match status" value="1"/>
</dbReference>
<dbReference type="InterPro" id="IPR020613">
    <property type="entry name" value="Thiolase_CS"/>
</dbReference>
<evidence type="ECO:0000256" key="1">
    <source>
        <dbReference type="ARBA" id="ARBA00004275"/>
    </source>
</evidence>
<dbReference type="PROSITE" id="PS00737">
    <property type="entry name" value="THIOLASE_2"/>
    <property type="match status" value="1"/>
</dbReference>
<dbReference type="PANTHER" id="PTHR43853">
    <property type="entry name" value="3-KETOACYL-COA THIOLASE, PEROXISOMAL"/>
    <property type="match status" value="1"/>
</dbReference>
<dbReference type="PROSITE" id="PS00099">
    <property type="entry name" value="THIOLASE_3"/>
    <property type="match status" value="1"/>
</dbReference>
<dbReference type="PANTHER" id="PTHR43853:SF8">
    <property type="entry name" value="3-KETOACYL-COA THIOLASE, PEROXISOMAL"/>
    <property type="match status" value="1"/>
</dbReference>
<keyword evidence="8 10" id="KW-0012">Acyltransferase</keyword>
<dbReference type="Pfam" id="PF02803">
    <property type="entry name" value="Thiolase_C"/>
    <property type="match status" value="1"/>
</dbReference>
<dbReference type="EC" id="2.3.1.16" evidence="9"/>
<proteinExistence type="inferred from homology"/>
<gene>
    <name evidence="13" type="ORF">ACFFUT_07855</name>
</gene>
<dbReference type="Pfam" id="PF00108">
    <property type="entry name" value="Thiolase_N"/>
    <property type="match status" value="1"/>
</dbReference>
<evidence type="ECO:0000256" key="3">
    <source>
        <dbReference type="ARBA" id="ARBA00022679"/>
    </source>
</evidence>
<evidence type="ECO:0000256" key="6">
    <source>
        <dbReference type="ARBA" id="ARBA00023098"/>
    </source>
</evidence>
<dbReference type="InterPro" id="IPR002155">
    <property type="entry name" value="Thiolase"/>
</dbReference>
<dbReference type="CDD" id="cd00751">
    <property type="entry name" value="thiolase"/>
    <property type="match status" value="1"/>
</dbReference>
<dbReference type="InterPro" id="IPR020610">
    <property type="entry name" value="Thiolase_AS"/>
</dbReference>
<dbReference type="InterPro" id="IPR016039">
    <property type="entry name" value="Thiolase-like"/>
</dbReference>
<keyword evidence="14" id="KW-1185">Reference proteome</keyword>
<comment type="subcellular location">
    <subcellularLocation>
        <location evidence="1">Peroxisome</location>
    </subcellularLocation>
</comment>
<evidence type="ECO:0000256" key="5">
    <source>
        <dbReference type="ARBA" id="ARBA00022946"/>
    </source>
</evidence>